<dbReference type="EMBL" id="BMAW01063889">
    <property type="protein sequence ID" value="GFT42341.1"/>
    <property type="molecule type" value="Genomic_DNA"/>
</dbReference>
<evidence type="ECO:0000313" key="2">
    <source>
        <dbReference type="Proteomes" id="UP000887013"/>
    </source>
</evidence>
<organism evidence="1 2">
    <name type="scientific">Nephila pilipes</name>
    <name type="common">Giant wood spider</name>
    <name type="synonym">Nephila maculata</name>
    <dbReference type="NCBI Taxonomy" id="299642"/>
    <lineage>
        <taxon>Eukaryota</taxon>
        <taxon>Metazoa</taxon>
        <taxon>Ecdysozoa</taxon>
        <taxon>Arthropoda</taxon>
        <taxon>Chelicerata</taxon>
        <taxon>Arachnida</taxon>
        <taxon>Araneae</taxon>
        <taxon>Araneomorphae</taxon>
        <taxon>Entelegynae</taxon>
        <taxon>Araneoidea</taxon>
        <taxon>Nephilidae</taxon>
        <taxon>Nephila</taxon>
    </lineage>
</organism>
<proteinExistence type="predicted"/>
<dbReference type="AlphaFoldDB" id="A0A8X6P145"/>
<sequence>MAHLNSNHHIATETENTTHFRLLIHSLVITFPAEPLSSPEIFFTKELSAPVTILQHYRRSSEEEISPELEWLSLDGYSKEDY</sequence>
<reference evidence="1" key="1">
    <citation type="submission" date="2020-08" db="EMBL/GenBank/DDBJ databases">
        <title>Multicomponent nature underlies the extraordinary mechanical properties of spider dragline silk.</title>
        <authorList>
            <person name="Kono N."/>
            <person name="Nakamura H."/>
            <person name="Mori M."/>
            <person name="Yoshida Y."/>
            <person name="Ohtoshi R."/>
            <person name="Malay A.D."/>
            <person name="Moran D.A.P."/>
            <person name="Tomita M."/>
            <person name="Numata K."/>
            <person name="Arakawa K."/>
        </authorList>
    </citation>
    <scope>NUCLEOTIDE SEQUENCE</scope>
</reference>
<evidence type="ECO:0000313" key="1">
    <source>
        <dbReference type="EMBL" id="GFT42341.1"/>
    </source>
</evidence>
<dbReference type="Proteomes" id="UP000887013">
    <property type="component" value="Unassembled WGS sequence"/>
</dbReference>
<keyword evidence="2" id="KW-1185">Reference proteome</keyword>
<name>A0A8X6P145_NEPPI</name>
<accession>A0A8X6P145</accession>
<gene>
    <name evidence="1" type="ORF">NPIL_658591</name>
</gene>
<comment type="caution">
    <text evidence="1">The sequence shown here is derived from an EMBL/GenBank/DDBJ whole genome shotgun (WGS) entry which is preliminary data.</text>
</comment>
<protein>
    <submittedName>
        <fullName evidence="1">Uncharacterized protein</fullName>
    </submittedName>
</protein>